<dbReference type="InterPro" id="IPR002312">
    <property type="entry name" value="Asp/Asn-tRNA-synth_IIb"/>
</dbReference>
<gene>
    <name evidence="8" type="ORF">LCGC14_2387460</name>
</gene>
<dbReference type="InterPro" id="IPR004115">
    <property type="entry name" value="GAD-like_sf"/>
</dbReference>
<comment type="similarity">
    <text evidence="1">Belongs to the class-II aminoacyl-tRNA synthetase family. Type 1 subfamily.</text>
</comment>
<dbReference type="InterPro" id="IPR004364">
    <property type="entry name" value="Aa-tRNA-synt_II"/>
</dbReference>
<keyword evidence="5" id="KW-0648">Protein biosynthesis</keyword>
<dbReference type="InterPro" id="IPR045864">
    <property type="entry name" value="aa-tRNA-synth_II/BPL/LPL"/>
</dbReference>
<dbReference type="Pfam" id="PF00152">
    <property type="entry name" value="tRNA-synt_2"/>
    <property type="match status" value="1"/>
</dbReference>
<evidence type="ECO:0000256" key="6">
    <source>
        <dbReference type="ARBA" id="ARBA00023146"/>
    </source>
</evidence>
<dbReference type="GO" id="GO:0006422">
    <property type="term" value="P:aspartyl-tRNA aminoacylation"/>
    <property type="evidence" value="ECO:0007669"/>
    <property type="project" value="TreeGrafter"/>
</dbReference>
<comment type="caution">
    <text evidence="8">The sequence shown here is derived from an EMBL/GenBank/DDBJ whole genome shotgun (WGS) entry which is preliminary data.</text>
</comment>
<feature type="non-terminal residue" evidence="8">
    <location>
        <position position="1"/>
    </location>
</feature>
<protein>
    <recommendedName>
        <fullName evidence="7">Aminoacyl-tRNA synthetase class II (D/K/N) domain-containing protein</fullName>
    </recommendedName>
</protein>
<evidence type="ECO:0000313" key="8">
    <source>
        <dbReference type="EMBL" id="KKL27211.1"/>
    </source>
</evidence>
<keyword evidence="6" id="KW-0030">Aminoacyl-tRNA synthetase</keyword>
<evidence type="ECO:0000259" key="7">
    <source>
        <dbReference type="Pfam" id="PF00152"/>
    </source>
</evidence>
<accession>A0A0F9EBJ0</accession>
<dbReference type="SUPFAM" id="SSF55681">
    <property type="entry name" value="Class II aaRS and biotin synthetases"/>
    <property type="match status" value="1"/>
</dbReference>
<feature type="domain" description="Aminoacyl-tRNA synthetase class II (D/K/N)" evidence="7">
    <location>
        <begin position="21"/>
        <end position="160"/>
    </location>
</feature>
<dbReference type="PANTHER" id="PTHR22594">
    <property type="entry name" value="ASPARTYL/LYSYL-TRNA SYNTHETASE"/>
    <property type="match status" value="1"/>
</dbReference>
<dbReference type="PRINTS" id="PR01042">
    <property type="entry name" value="TRNASYNTHASP"/>
</dbReference>
<reference evidence="8" key="1">
    <citation type="journal article" date="2015" name="Nature">
        <title>Complex archaea that bridge the gap between prokaryotes and eukaryotes.</title>
        <authorList>
            <person name="Spang A."/>
            <person name="Saw J.H."/>
            <person name="Jorgensen S.L."/>
            <person name="Zaremba-Niedzwiedzka K."/>
            <person name="Martijn J."/>
            <person name="Lind A.E."/>
            <person name="van Eijk R."/>
            <person name="Schleper C."/>
            <person name="Guy L."/>
            <person name="Ettema T.J."/>
        </authorList>
    </citation>
    <scope>NUCLEOTIDE SEQUENCE</scope>
</reference>
<evidence type="ECO:0000256" key="4">
    <source>
        <dbReference type="ARBA" id="ARBA00022840"/>
    </source>
</evidence>
<dbReference type="GO" id="GO:0005737">
    <property type="term" value="C:cytoplasm"/>
    <property type="evidence" value="ECO:0007669"/>
    <property type="project" value="InterPro"/>
</dbReference>
<evidence type="ECO:0000256" key="3">
    <source>
        <dbReference type="ARBA" id="ARBA00022741"/>
    </source>
</evidence>
<dbReference type="GO" id="GO:0005524">
    <property type="term" value="F:ATP binding"/>
    <property type="evidence" value="ECO:0007669"/>
    <property type="project" value="UniProtKB-KW"/>
</dbReference>
<dbReference type="EMBL" id="LAZR01035548">
    <property type="protein sequence ID" value="KKL27211.1"/>
    <property type="molecule type" value="Genomic_DNA"/>
</dbReference>
<dbReference type="Gene3D" id="3.30.930.10">
    <property type="entry name" value="Bira Bifunctional Protein, Domain 2"/>
    <property type="match status" value="1"/>
</dbReference>
<sequence>SLANKALDGLRREIGQRLELADPNVLHFVLIYDFPMFEWNDEDERWYSVTHPFTQPRPEEAHLLESDPGAVHSRSYDLVCNGWELGGGSIRIHRREVQEKMFRILGIGQEEAERRFGHMLEAFEYGAPPHAGIGAGIDRLMAVLTGHDDIREVIAFPKTKSATDPLTGAPGEITPEQLAELHIAVTETEGGTS</sequence>
<organism evidence="8">
    <name type="scientific">marine sediment metagenome</name>
    <dbReference type="NCBI Taxonomy" id="412755"/>
    <lineage>
        <taxon>unclassified sequences</taxon>
        <taxon>metagenomes</taxon>
        <taxon>ecological metagenomes</taxon>
    </lineage>
</organism>
<name>A0A0F9EBJ0_9ZZZZ</name>
<dbReference type="PANTHER" id="PTHR22594:SF5">
    <property type="entry name" value="ASPARTATE--TRNA LIGASE, MITOCHONDRIAL"/>
    <property type="match status" value="1"/>
</dbReference>
<evidence type="ECO:0000256" key="2">
    <source>
        <dbReference type="ARBA" id="ARBA00022598"/>
    </source>
</evidence>
<keyword evidence="4" id="KW-0067">ATP-binding</keyword>
<evidence type="ECO:0000256" key="1">
    <source>
        <dbReference type="ARBA" id="ARBA00006303"/>
    </source>
</evidence>
<dbReference type="GO" id="GO:0004815">
    <property type="term" value="F:aspartate-tRNA ligase activity"/>
    <property type="evidence" value="ECO:0007669"/>
    <property type="project" value="TreeGrafter"/>
</dbReference>
<dbReference type="Gene3D" id="3.30.1360.30">
    <property type="entry name" value="GAD-like domain"/>
    <property type="match status" value="1"/>
</dbReference>
<dbReference type="AlphaFoldDB" id="A0A0F9EBJ0"/>
<proteinExistence type="inferred from homology"/>
<evidence type="ECO:0000256" key="5">
    <source>
        <dbReference type="ARBA" id="ARBA00022917"/>
    </source>
</evidence>
<keyword evidence="2" id="KW-0436">Ligase</keyword>
<keyword evidence="3" id="KW-0547">Nucleotide-binding</keyword>